<comment type="similarity">
    <text evidence="3 7">Belongs to the alanine racemase family.</text>
</comment>
<feature type="domain" description="Alanine racemase C-terminal" evidence="10">
    <location>
        <begin position="205"/>
        <end position="329"/>
    </location>
</feature>
<dbReference type="PANTHER" id="PTHR30511:SF0">
    <property type="entry name" value="ALANINE RACEMASE, CATABOLIC-RELATED"/>
    <property type="match status" value="1"/>
</dbReference>
<dbReference type="InterPro" id="IPR011079">
    <property type="entry name" value="Ala_racemase_C"/>
</dbReference>
<comment type="caution">
    <text evidence="11">The sequence shown here is derived from an EMBL/GenBank/DDBJ whole genome shotgun (WGS) entry which is preliminary data.</text>
</comment>
<dbReference type="InterPro" id="IPR009006">
    <property type="entry name" value="Ala_racemase/Decarboxylase_C"/>
</dbReference>
<feature type="binding site" evidence="7 9">
    <location>
        <position position="101"/>
    </location>
    <ligand>
        <name>substrate</name>
    </ligand>
</feature>
<comment type="cofactor">
    <cofactor evidence="2 7 8">
        <name>pyridoxal 5'-phosphate</name>
        <dbReference type="ChEBI" id="CHEBI:597326"/>
    </cofactor>
</comment>
<dbReference type="Proteomes" id="UP000644693">
    <property type="component" value="Unassembled WGS sequence"/>
</dbReference>
<dbReference type="InterPro" id="IPR000821">
    <property type="entry name" value="Ala_racemase"/>
</dbReference>
<evidence type="ECO:0000256" key="2">
    <source>
        <dbReference type="ARBA" id="ARBA00001933"/>
    </source>
</evidence>
<dbReference type="SUPFAM" id="SSF51419">
    <property type="entry name" value="PLP-binding barrel"/>
    <property type="match status" value="1"/>
</dbReference>
<evidence type="ECO:0000313" key="12">
    <source>
        <dbReference type="Proteomes" id="UP000644693"/>
    </source>
</evidence>
<accession>A0A919CIN3</accession>
<reference evidence="11" key="2">
    <citation type="submission" date="2020-09" db="EMBL/GenBank/DDBJ databases">
        <authorList>
            <person name="Sun Q."/>
            <person name="Kim S."/>
        </authorList>
    </citation>
    <scope>NUCLEOTIDE SEQUENCE</scope>
    <source>
        <strain evidence="11">KCTC 23430</strain>
    </source>
</reference>
<gene>
    <name evidence="11" type="primary">alr</name>
    <name evidence="11" type="ORF">GCM10007053_06250</name>
</gene>
<protein>
    <recommendedName>
        <fullName evidence="4 7">Alanine racemase</fullName>
        <ecNumber evidence="4 7">5.1.1.1</ecNumber>
    </recommendedName>
</protein>
<dbReference type="CDD" id="cd06827">
    <property type="entry name" value="PLPDE_III_AR_proteobact"/>
    <property type="match status" value="1"/>
</dbReference>
<evidence type="ECO:0000256" key="6">
    <source>
        <dbReference type="ARBA" id="ARBA00023235"/>
    </source>
</evidence>
<dbReference type="GO" id="GO:0030632">
    <property type="term" value="P:D-alanine biosynthetic process"/>
    <property type="evidence" value="ECO:0007669"/>
    <property type="project" value="UniProtKB-UniRule"/>
</dbReference>
<sequence>MAVVKANAYGHGTEVIGRALDQFVDAMAVACLEEALTLRQAGITSPVLLLEGLFEESEIQAAAEHGLWLTIDNEAQVRWLEKSRLSTPVKCWLKIDTGMHRLGVQPENVAGVHRRLSACDNVSGDPVLCTHFASADDVSSGQTLQQLERFEQATAGLPGSRSAANSAGVLAWPKAHYDWIRPGYMLYGNSPMTVPHVNTDPLKPVMTLSSRVISVREIAIGETVGYGATWTAERPSRIATVAVGYGDGYPRLARNGTPTLVNGQRAPLVGRVSMDMITIDVTDLPAARQGDAVTLWGPELPVDEIADCAGTIGYELTTRMPMRTPRVLTSG</sequence>
<organism evidence="11 12">
    <name type="scientific">Parahalioglobus pacificus</name>
    <dbReference type="NCBI Taxonomy" id="930806"/>
    <lineage>
        <taxon>Bacteria</taxon>
        <taxon>Pseudomonadati</taxon>
        <taxon>Pseudomonadota</taxon>
        <taxon>Gammaproteobacteria</taxon>
        <taxon>Cellvibrionales</taxon>
        <taxon>Halieaceae</taxon>
        <taxon>Parahalioglobus</taxon>
    </lineage>
</organism>
<dbReference type="FunFam" id="3.20.20.10:FF:000002">
    <property type="entry name" value="Alanine racemase"/>
    <property type="match status" value="1"/>
</dbReference>
<keyword evidence="6 7" id="KW-0413">Isomerase</keyword>
<dbReference type="PROSITE" id="PS00395">
    <property type="entry name" value="ALANINE_RACEMASE"/>
    <property type="match status" value="1"/>
</dbReference>
<keyword evidence="12" id="KW-1185">Reference proteome</keyword>
<keyword evidence="5 7" id="KW-0663">Pyridoxal phosphate</keyword>
<dbReference type="Gene3D" id="2.40.37.10">
    <property type="entry name" value="Lyase, Ornithine Decarboxylase, Chain A, domain 1"/>
    <property type="match status" value="1"/>
</dbReference>
<dbReference type="AlphaFoldDB" id="A0A919CIN3"/>
<dbReference type="NCBIfam" id="TIGR00492">
    <property type="entry name" value="alr"/>
    <property type="match status" value="1"/>
</dbReference>
<dbReference type="SMART" id="SM01005">
    <property type="entry name" value="Ala_racemase_C"/>
    <property type="match status" value="1"/>
</dbReference>
<dbReference type="HAMAP" id="MF_01201">
    <property type="entry name" value="Ala_racemase"/>
    <property type="match status" value="1"/>
</dbReference>
<evidence type="ECO:0000256" key="8">
    <source>
        <dbReference type="PIRSR" id="PIRSR600821-50"/>
    </source>
</evidence>
<dbReference type="PANTHER" id="PTHR30511">
    <property type="entry name" value="ALANINE RACEMASE"/>
    <property type="match status" value="1"/>
</dbReference>
<feature type="active site" description="Proton acceptor; specific for L-alanine" evidence="7">
    <location>
        <position position="226"/>
    </location>
</feature>
<evidence type="ECO:0000256" key="5">
    <source>
        <dbReference type="ARBA" id="ARBA00022898"/>
    </source>
</evidence>
<dbReference type="Pfam" id="PF01168">
    <property type="entry name" value="Ala_racemase_N"/>
    <property type="match status" value="1"/>
</dbReference>
<dbReference type="GO" id="GO:0005829">
    <property type="term" value="C:cytosol"/>
    <property type="evidence" value="ECO:0007669"/>
    <property type="project" value="TreeGrafter"/>
</dbReference>
<name>A0A919CIN3_9GAMM</name>
<feature type="binding site" evidence="7 9">
    <location>
        <position position="274"/>
    </location>
    <ligand>
        <name>substrate</name>
    </ligand>
</feature>
<comment type="catalytic activity">
    <reaction evidence="1 7">
        <text>L-alanine = D-alanine</text>
        <dbReference type="Rhea" id="RHEA:20249"/>
        <dbReference type="ChEBI" id="CHEBI:57416"/>
        <dbReference type="ChEBI" id="CHEBI:57972"/>
        <dbReference type="EC" id="5.1.1.1"/>
    </reaction>
</comment>
<evidence type="ECO:0000259" key="10">
    <source>
        <dbReference type="SMART" id="SM01005"/>
    </source>
</evidence>
<feature type="modified residue" description="N6-(pyridoxal phosphate)lysine" evidence="7 8">
    <location>
        <position position="5"/>
    </location>
</feature>
<dbReference type="PRINTS" id="PR00992">
    <property type="entry name" value="ALARACEMASE"/>
</dbReference>
<dbReference type="EC" id="5.1.1.1" evidence="4 7"/>
<dbReference type="EMBL" id="BMYM01000001">
    <property type="protein sequence ID" value="GHD27661.1"/>
    <property type="molecule type" value="Genomic_DNA"/>
</dbReference>
<reference evidence="11" key="1">
    <citation type="journal article" date="2014" name="Int. J. Syst. Evol. Microbiol.">
        <title>Complete genome sequence of Corynebacterium casei LMG S-19264T (=DSM 44701T), isolated from a smear-ripened cheese.</title>
        <authorList>
            <consortium name="US DOE Joint Genome Institute (JGI-PGF)"/>
            <person name="Walter F."/>
            <person name="Albersmeier A."/>
            <person name="Kalinowski J."/>
            <person name="Ruckert C."/>
        </authorList>
    </citation>
    <scope>NUCLEOTIDE SEQUENCE</scope>
    <source>
        <strain evidence="11">KCTC 23430</strain>
    </source>
</reference>
<evidence type="ECO:0000256" key="3">
    <source>
        <dbReference type="ARBA" id="ARBA00007880"/>
    </source>
</evidence>
<dbReference type="InterPro" id="IPR029066">
    <property type="entry name" value="PLP-binding_barrel"/>
</dbReference>
<dbReference type="FunFam" id="2.40.37.10:FF:000002">
    <property type="entry name" value="Alanine racemase"/>
    <property type="match status" value="1"/>
</dbReference>
<dbReference type="InterPro" id="IPR001608">
    <property type="entry name" value="Ala_racemase_N"/>
</dbReference>
<dbReference type="GO" id="GO:0030170">
    <property type="term" value="F:pyridoxal phosphate binding"/>
    <property type="evidence" value="ECO:0007669"/>
    <property type="project" value="UniProtKB-UniRule"/>
</dbReference>
<dbReference type="SUPFAM" id="SSF50621">
    <property type="entry name" value="Alanine racemase C-terminal domain-like"/>
    <property type="match status" value="1"/>
</dbReference>
<evidence type="ECO:0000256" key="1">
    <source>
        <dbReference type="ARBA" id="ARBA00000316"/>
    </source>
</evidence>
<dbReference type="GO" id="GO:0008784">
    <property type="term" value="F:alanine racemase activity"/>
    <property type="evidence" value="ECO:0007669"/>
    <property type="project" value="UniProtKB-UniRule"/>
</dbReference>
<comment type="function">
    <text evidence="7">Catalyzes the interconversion of L-alanine and D-alanine. May also act on other amino acids.</text>
</comment>
<proteinExistence type="inferred from homology"/>
<evidence type="ECO:0000256" key="9">
    <source>
        <dbReference type="PIRSR" id="PIRSR600821-52"/>
    </source>
</evidence>
<comment type="pathway">
    <text evidence="7">Amino-acid biosynthesis; D-alanine biosynthesis; D-alanine from L-alanine: step 1/1.</text>
</comment>
<evidence type="ECO:0000256" key="7">
    <source>
        <dbReference type="HAMAP-Rule" id="MF_01201"/>
    </source>
</evidence>
<dbReference type="Pfam" id="PF00842">
    <property type="entry name" value="Ala_racemase_C"/>
    <property type="match status" value="1"/>
</dbReference>
<evidence type="ECO:0000256" key="4">
    <source>
        <dbReference type="ARBA" id="ARBA00013089"/>
    </source>
</evidence>
<feature type="active site" description="Proton acceptor; specific for D-alanine" evidence="7">
    <location>
        <position position="5"/>
    </location>
</feature>
<dbReference type="Gene3D" id="3.20.20.10">
    <property type="entry name" value="Alanine racemase"/>
    <property type="match status" value="1"/>
</dbReference>
<dbReference type="InterPro" id="IPR020622">
    <property type="entry name" value="Ala_racemase_pyridoxalP-BS"/>
</dbReference>
<evidence type="ECO:0000313" key="11">
    <source>
        <dbReference type="EMBL" id="GHD27661.1"/>
    </source>
</evidence>